<accession>A0A4Q0MEH6</accession>
<dbReference type="Proteomes" id="UP000290848">
    <property type="component" value="Unassembled WGS sequence"/>
</dbReference>
<protein>
    <submittedName>
        <fullName evidence="1">Uncharacterized protein</fullName>
    </submittedName>
</protein>
<organism evidence="1 2">
    <name type="scientific">Arcticibacter tournemirensis</name>
    <dbReference type="NCBI Taxonomy" id="699437"/>
    <lineage>
        <taxon>Bacteria</taxon>
        <taxon>Pseudomonadati</taxon>
        <taxon>Bacteroidota</taxon>
        <taxon>Sphingobacteriia</taxon>
        <taxon>Sphingobacteriales</taxon>
        <taxon>Sphingobacteriaceae</taxon>
        <taxon>Arcticibacter</taxon>
    </lineage>
</organism>
<reference evidence="1 2" key="1">
    <citation type="submission" date="2018-12" db="EMBL/GenBank/DDBJ databases">
        <title>The Draft Genome Sequence of the Soil Bacterium Pedobacter tournemirensis R1.</title>
        <authorList>
            <person name="He J."/>
        </authorList>
    </citation>
    <scope>NUCLEOTIDE SEQUENCE [LARGE SCALE GENOMIC DNA]</scope>
    <source>
        <strain evidence="1 2">R1</strain>
    </source>
</reference>
<gene>
    <name evidence="1" type="ORF">EKH83_03900</name>
</gene>
<sequence length="507" mass="57560">MKKLNTLIICILTLPVLLFSFKPIKGDGDDPSKLLYSEQAMKRLKKEIELKNESFDPNAASKTLFTVPQGVAAYLEVEGINVARIKKLIDGNAGWKTVAALLKEKEKVDTAYFIKSKTARGVSFYPLEMGRDRLSTVETKDPENYTRNLSGKWVYTHFPKTSYSEESICALFIRKELKPQPLPLAAVTCIRYTDLLVDTNTTIFTNAATSKSALFRYGVNPVVAKLIKLTHNFPGKPEWKNDTSQSSIEQYYKDFNAWEEARTRYVDETLSKTEEFRTLLNAAYKEVSEKDTVSHSSMNELESYVEKYISPSAALALKRKRIVIGGCSMDNAPIIHAANIARLAGETCCMEIFLRSHLNILNDRFSRVSDGSYAEPGRNTYARELELLGTRLEYLIPGTLIVAKNLSNDHYQGDVQRAGRAMAELESRMKVYETIEHLINTETLDLLNRVRFVFLAQHYNHYLLENQHTQEARQNLKRLSEALKSFPGYIRQPLTTSIASMEKDVKG</sequence>
<comment type="caution">
    <text evidence="1">The sequence shown here is derived from an EMBL/GenBank/DDBJ whole genome shotgun (WGS) entry which is preliminary data.</text>
</comment>
<evidence type="ECO:0000313" key="1">
    <source>
        <dbReference type="EMBL" id="RXF71838.1"/>
    </source>
</evidence>
<evidence type="ECO:0000313" key="2">
    <source>
        <dbReference type="Proteomes" id="UP000290848"/>
    </source>
</evidence>
<dbReference type="AlphaFoldDB" id="A0A4Q0MEH6"/>
<proteinExistence type="predicted"/>
<dbReference type="EMBL" id="RXOC01000002">
    <property type="protein sequence ID" value="RXF71838.1"/>
    <property type="molecule type" value="Genomic_DNA"/>
</dbReference>
<dbReference type="RefSeq" id="WP_128768087.1">
    <property type="nucleotide sequence ID" value="NZ_RXOC01000002.1"/>
</dbReference>
<name>A0A4Q0MEH6_9SPHI</name>